<organism evidence="1 2">
    <name type="scientific">Segatella buccae</name>
    <dbReference type="NCBI Taxonomy" id="28126"/>
    <lineage>
        <taxon>Bacteria</taxon>
        <taxon>Pseudomonadati</taxon>
        <taxon>Bacteroidota</taxon>
        <taxon>Bacteroidia</taxon>
        <taxon>Bacteroidales</taxon>
        <taxon>Prevotellaceae</taxon>
        <taxon>Segatella</taxon>
    </lineage>
</organism>
<proteinExistence type="predicted"/>
<evidence type="ECO:0000313" key="1">
    <source>
        <dbReference type="EMBL" id="SUB80618.1"/>
    </source>
</evidence>
<reference evidence="1 2" key="1">
    <citation type="submission" date="2018-06" db="EMBL/GenBank/DDBJ databases">
        <authorList>
            <consortium name="Pathogen Informatics"/>
            <person name="Doyle S."/>
        </authorList>
    </citation>
    <scope>NUCLEOTIDE SEQUENCE [LARGE SCALE GENOMIC DNA]</scope>
    <source>
        <strain evidence="1 2">NCTC13063</strain>
    </source>
</reference>
<comment type="caution">
    <text evidence="1">The sequence shown here is derived from an EMBL/GenBank/DDBJ whole genome shotgun (WGS) entry which is preliminary data.</text>
</comment>
<dbReference type="EMBL" id="UGTJ01000001">
    <property type="protein sequence ID" value="SUB80618.1"/>
    <property type="molecule type" value="Genomic_DNA"/>
</dbReference>
<dbReference type="PROSITE" id="PS51257">
    <property type="entry name" value="PROKAR_LIPOPROTEIN"/>
    <property type="match status" value="1"/>
</dbReference>
<evidence type="ECO:0000313" key="2">
    <source>
        <dbReference type="Proteomes" id="UP000255283"/>
    </source>
</evidence>
<protein>
    <submittedName>
        <fullName evidence="1">Uncharacterized protein</fullName>
    </submittedName>
</protein>
<dbReference type="AlphaFoldDB" id="A0AAQ1ZJN8"/>
<dbReference type="Proteomes" id="UP000255283">
    <property type="component" value="Unassembled WGS sequence"/>
</dbReference>
<sequence>MRLWPFWLPTVALLSCETAQMENQGDLNAPSEAPTQCFNTISSTYPEHFHRRVFVNKITCLKGDAIVIASNIGCHDTPLAFV</sequence>
<name>A0AAQ1ZJN8_9BACT</name>
<gene>
    <name evidence="1" type="ORF">NCTC13063_01909</name>
</gene>
<accession>A0AAQ1ZJN8</accession>